<protein>
    <submittedName>
        <fullName evidence="1">Uncharacterized protein</fullName>
    </submittedName>
</protein>
<dbReference type="AlphaFoldDB" id="A0AAV2F502"/>
<sequence length="75" mass="8514">MAKMMRFYATTDPLRCCTKLRRSKLIVHQSLPSRIIFLRSSISSSNDINNFSSAQQAPLSSSRMVPQAYSEIMIT</sequence>
<dbReference type="Proteomes" id="UP001497516">
    <property type="component" value="Chromosome 6"/>
</dbReference>
<reference evidence="1 2" key="1">
    <citation type="submission" date="2024-04" db="EMBL/GenBank/DDBJ databases">
        <authorList>
            <person name="Fracassetti M."/>
        </authorList>
    </citation>
    <scope>NUCLEOTIDE SEQUENCE [LARGE SCALE GENOMIC DNA]</scope>
</reference>
<evidence type="ECO:0000313" key="2">
    <source>
        <dbReference type="Proteomes" id="UP001497516"/>
    </source>
</evidence>
<dbReference type="EMBL" id="OZ034819">
    <property type="protein sequence ID" value="CAL1392873.1"/>
    <property type="molecule type" value="Genomic_DNA"/>
</dbReference>
<organism evidence="1 2">
    <name type="scientific">Linum trigynum</name>
    <dbReference type="NCBI Taxonomy" id="586398"/>
    <lineage>
        <taxon>Eukaryota</taxon>
        <taxon>Viridiplantae</taxon>
        <taxon>Streptophyta</taxon>
        <taxon>Embryophyta</taxon>
        <taxon>Tracheophyta</taxon>
        <taxon>Spermatophyta</taxon>
        <taxon>Magnoliopsida</taxon>
        <taxon>eudicotyledons</taxon>
        <taxon>Gunneridae</taxon>
        <taxon>Pentapetalae</taxon>
        <taxon>rosids</taxon>
        <taxon>fabids</taxon>
        <taxon>Malpighiales</taxon>
        <taxon>Linaceae</taxon>
        <taxon>Linum</taxon>
    </lineage>
</organism>
<accession>A0AAV2F502</accession>
<name>A0AAV2F502_9ROSI</name>
<gene>
    <name evidence="1" type="ORF">LTRI10_LOCUS33489</name>
</gene>
<keyword evidence="2" id="KW-1185">Reference proteome</keyword>
<evidence type="ECO:0000313" key="1">
    <source>
        <dbReference type="EMBL" id="CAL1392873.1"/>
    </source>
</evidence>
<proteinExistence type="predicted"/>